<comment type="function">
    <text evidence="2">Catalyzes the specific phosphorylation of 1,6-anhydro-N-acetylmuramic acid (anhMurNAc) with the simultaneous cleavage of the 1,6-anhydro ring, generating MurNAc-6-P. Is required for the utilization of anhMurNAc either imported from the medium or derived from its own cell wall murein, and thus plays a role in cell wall recycling.</text>
</comment>
<comment type="pathway">
    <text evidence="2">Cell wall biogenesis; peptidoglycan recycling.</text>
</comment>
<name>A0A1Y5SVM8_9PROT</name>
<gene>
    <name evidence="2 3" type="primary">anmK</name>
    <name evidence="3" type="ORF">OCH7691_02159</name>
</gene>
<comment type="catalytic activity">
    <reaction evidence="2">
        <text>1,6-anhydro-N-acetyl-beta-muramate + ATP + H2O = N-acetyl-D-muramate 6-phosphate + ADP + H(+)</text>
        <dbReference type="Rhea" id="RHEA:24952"/>
        <dbReference type="ChEBI" id="CHEBI:15377"/>
        <dbReference type="ChEBI" id="CHEBI:15378"/>
        <dbReference type="ChEBI" id="CHEBI:30616"/>
        <dbReference type="ChEBI" id="CHEBI:58690"/>
        <dbReference type="ChEBI" id="CHEBI:58722"/>
        <dbReference type="ChEBI" id="CHEBI:456216"/>
        <dbReference type="EC" id="2.7.1.170"/>
    </reaction>
</comment>
<comment type="pathway">
    <text evidence="2">Amino-sugar metabolism; 1,6-anhydro-N-acetylmuramate degradation.</text>
</comment>
<dbReference type="GO" id="GO:0016773">
    <property type="term" value="F:phosphotransferase activity, alcohol group as acceptor"/>
    <property type="evidence" value="ECO:0007669"/>
    <property type="project" value="UniProtKB-UniRule"/>
</dbReference>
<keyword evidence="4" id="KW-1185">Reference proteome</keyword>
<dbReference type="Proteomes" id="UP000193200">
    <property type="component" value="Unassembled WGS sequence"/>
</dbReference>
<dbReference type="UniPathway" id="UPA00544"/>
<evidence type="ECO:0000313" key="3">
    <source>
        <dbReference type="EMBL" id="SLN49352.1"/>
    </source>
</evidence>
<dbReference type="InterPro" id="IPR043129">
    <property type="entry name" value="ATPase_NBD"/>
</dbReference>
<dbReference type="EMBL" id="FWFR01000001">
    <property type="protein sequence ID" value="SLN49352.1"/>
    <property type="molecule type" value="Genomic_DNA"/>
</dbReference>
<keyword evidence="1 2" id="KW-0119">Carbohydrate metabolism</keyword>
<dbReference type="PANTHER" id="PTHR30605:SF0">
    <property type="entry name" value="ANHYDRO-N-ACETYLMURAMIC ACID KINASE"/>
    <property type="match status" value="1"/>
</dbReference>
<dbReference type="Gene3D" id="3.30.420.40">
    <property type="match status" value="2"/>
</dbReference>
<dbReference type="EC" id="2.7.1.170" evidence="2"/>
<dbReference type="RefSeq" id="WP_085883352.1">
    <property type="nucleotide sequence ID" value="NZ_FWFR01000001.1"/>
</dbReference>
<evidence type="ECO:0000256" key="2">
    <source>
        <dbReference type="HAMAP-Rule" id="MF_01270"/>
    </source>
</evidence>
<dbReference type="InterPro" id="IPR005338">
    <property type="entry name" value="Anhydro_N_Ac-Mur_kinase"/>
</dbReference>
<dbReference type="SUPFAM" id="SSF53067">
    <property type="entry name" value="Actin-like ATPase domain"/>
    <property type="match status" value="1"/>
</dbReference>
<organism evidence="3 4">
    <name type="scientific">Oceanibacterium hippocampi</name>
    <dbReference type="NCBI Taxonomy" id="745714"/>
    <lineage>
        <taxon>Bacteria</taxon>
        <taxon>Pseudomonadati</taxon>
        <taxon>Pseudomonadota</taxon>
        <taxon>Alphaproteobacteria</taxon>
        <taxon>Sneathiellales</taxon>
        <taxon>Sneathiellaceae</taxon>
        <taxon>Oceanibacterium</taxon>
    </lineage>
</organism>
<dbReference type="AlphaFoldDB" id="A0A1Y5SVM8"/>
<dbReference type="UniPathway" id="UPA00343"/>
<dbReference type="GO" id="GO:0097175">
    <property type="term" value="P:1,6-anhydro-N-acetyl-beta-muramic acid catabolic process"/>
    <property type="evidence" value="ECO:0007669"/>
    <property type="project" value="UniProtKB-UniRule"/>
</dbReference>
<reference evidence="3 4" key="1">
    <citation type="submission" date="2017-03" db="EMBL/GenBank/DDBJ databases">
        <authorList>
            <person name="Afonso C.L."/>
            <person name="Miller P.J."/>
            <person name="Scott M.A."/>
            <person name="Spackman E."/>
            <person name="Goraichik I."/>
            <person name="Dimitrov K.M."/>
            <person name="Suarez D.L."/>
            <person name="Swayne D.E."/>
        </authorList>
    </citation>
    <scope>NUCLEOTIDE SEQUENCE [LARGE SCALE GENOMIC DNA]</scope>
    <source>
        <strain evidence="3 4">CECT 7691</strain>
    </source>
</reference>
<dbReference type="GO" id="GO:0006040">
    <property type="term" value="P:amino sugar metabolic process"/>
    <property type="evidence" value="ECO:0007669"/>
    <property type="project" value="InterPro"/>
</dbReference>
<dbReference type="PANTHER" id="PTHR30605">
    <property type="entry name" value="ANHYDRO-N-ACETYLMURAMIC ACID KINASE"/>
    <property type="match status" value="1"/>
</dbReference>
<dbReference type="Pfam" id="PF03702">
    <property type="entry name" value="AnmK"/>
    <property type="match status" value="1"/>
</dbReference>
<comment type="similarity">
    <text evidence="2">Belongs to the anhydro-N-acetylmuramic acid kinase family.</text>
</comment>
<keyword evidence="2 3" id="KW-0808">Transferase</keyword>
<dbReference type="NCBIfam" id="NF007141">
    <property type="entry name" value="PRK09585.1-5"/>
    <property type="match status" value="1"/>
</dbReference>
<dbReference type="FunCoup" id="A0A1Y5SVM8">
    <property type="interactions" value="55"/>
</dbReference>
<keyword evidence="2" id="KW-0547">Nucleotide-binding</keyword>
<keyword evidence="2" id="KW-0067">ATP-binding</keyword>
<evidence type="ECO:0000256" key="1">
    <source>
        <dbReference type="ARBA" id="ARBA00023277"/>
    </source>
</evidence>
<dbReference type="HAMAP" id="MF_01270">
    <property type="entry name" value="AnhMurNAc_kinase"/>
    <property type="match status" value="1"/>
</dbReference>
<proteinExistence type="inferred from homology"/>
<dbReference type="GO" id="GO:0005524">
    <property type="term" value="F:ATP binding"/>
    <property type="evidence" value="ECO:0007669"/>
    <property type="project" value="UniProtKB-UniRule"/>
</dbReference>
<dbReference type="GO" id="GO:0016301">
    <property type="term" value="F:kinase activity"/>
    <property type="evidence" value="ECO:0007669"/>
    <property type="project" value="UniProtKB-KW"/>
</dbReference>
<evidence type="ECO:0000313" key="4">
    <source>
        <dbReference type="Proteomes" id="UP000193200"/>
    </source>
</evidence>
<dbReference type="InParanoid" id="A0A1Y5SVM8"/>
<sequence length="360" mass="38146">MAERESQVRVAMGLMSGTSMDGIDAAILVTDGERIVERGPTLGRPYDDDFRDSLRAVLGARGDVGDAGRLLTLRHAEVVDELRQVAAGRFPDIDVVGFHGHTVLHRPDERRTLQIGDPDLLARLTGIDVVGDFRLADVAAGGQGAPFAPLYHAALARELPHPLAVLNLGGVGNVTWIGRDGAMLAFDTGPGNALIDDWVAAHGAGRMDADGKLAAAGRIDRTIVDGYLDKPYFEAPPPKSLDRDDFDIAACRGLGLADGAATLAAVTATTVARALEHFPAPPTRWLVSGGGRKNPFILKMLREKLRVPVDPVEAVGWAGDDVEAEAFAFLAVRSLRGLPLSLPGTTGVPEPMPGGRLYRA</sequence>
<dbReference type="GO" id="GO:0009254">
    <property type="term" value="P:peptidoglycan turnover"/>
    <property type="evidence" value="ECO:0007669"/>
    <property type="project" value="UniProtKB-UniRule"/>
</dbReference>
<protein>
    <recommendedName>
        <fullName evidence="2">Anhydro-N-acetylmuramic acid kinase</fullName>
        <ecNumber evidence="2">2.7.1.170</ecNumber>
    </recommendedName>
    <alternativeName>
        <fullName evidence="2">AnhMurNAc kinase</fullName>
    </alternativeName>
</protein>
<feature type="binding site" evidence="2">
    <location>
        <begin position="17"/>
        <end position="24"/>
    </location>
    <ligand>
        <name>ATP</name>
        <dbReference type="ChEBI" id="CHEBI:30616"/>
    </ligand>
</feature>
<accession>A0A1Y5SVM8</accession>
<keyword evidence="2 3" id="KW-0418">Kinase</keyword>